<dbReference type="AlphaFoldDB" id="A0A7G7GB77"/>
<dbReference type="RefSeq" id="WP_185270892.1">
    <property type="nucleotide sequence ID" value="NZ_CP055156.1"/>
</dbReference>
<evidence type="ECO:0000313" key="1">
    <source>
        <dbReference type="EMBL" id="QNF34411.1"/>
    </source>
</evidence>
<dbReference type="KEGG" id="aswu:HUW51_17395"/>
<keyword evidence="2" id="KW-1185">Reference proteome</keyword>
<gene>
    <name evidence="1" type="ORF">HUW51_17395</name>
</gene>
<name>A0A7G7GB77_9BACT</name>
<accession>A0A7G7GB77</accession>
<sequence length="215" mass="25504">MTWEELKDESTPDLIDYVKSVNDPGYKDLAEAAFIALTFRFRKDLIDKCVIMSRKWQRTEDDAIELVNRVFNRFWQYPRYEHSECKDGNTDKCFRKYLYGIANREIVKLYNPSYSPYDGTEKVITSLIDPSVNYEPERLKILQEYEKKLDQAFAKLPPKHKIIYLTYKQHEKEGKNLPRHLTLELREAVGGLSQNTIRIYKMEANELMRKEFGNG</sequence>
<organism evidence="1 2">
    <name type="scientific">Adhaeribacter swui</name>
    <dbReference type="NCBI Taxonomy" id="2086471"/>
    <lineage>
        <taxon>Bacteria</taxon>
        <taxon>Pseudomonadati</taxon>
        <taxon>Bacteroidota</taxon>
        <taxon>Cytophagia</taxon>
        <taxon>Cytophagales</taxon>
        <taxon>Hymenobacteraceae</taxon>
        <taxon>Adhaeribacter</taxon>
    </lineage>
</organism>
<protein>
    <submittedName>
        <fullName evidence="1">Sigma-70 family RNA polymerase sigma factor</fullName>
    </submittedName>
</protein>
<evidence type="ECO:0000313" key="2">
    <source>
        <dbReference type="Proteomes" id="UP000515237"/>
    </source>
</evidence>
<dbReference type="Proteomes" id="UP000515237">
    <property type="component" value="Chromosome"/>
</dbReference>
<dbReference type="EMBL" id="CP055156">
    <property type="protein sequence ID" value="QNF34411.1"/>
    <property type="molecule type" value="Genomic_DNA"/>
</dbReference>
<proteinExistence type="predicted"/>
<reference evidence="1 2" key="1">
    <citation type="journal article" date="2018" name="Int. J. Syst. Evol. Microbiol.">
        <title>Adhaeribacter swui sp. nov., isolated from wet mud.</title>
        <authorList>
            <person name="Kim D.U."/>
            <person name="Kim K.W."/>
            <person name="Kang M.S."/>
            <person name="Kim J.Y."/>
            <person name="Jang J.H."/>
            <person name="Kim M.K."/>
        </authorList>
    </citation>
    <scope>NUCLEOTIDE SEQUENCE [LARGE SCALE GENOMIC DNA]</scope>
    <source>
        <strain evidence="1 2">KCTC 52873</strain>
    </source>
</reference>